<keyword evidence="6" id="KW-1185">Reference proteome</keyword>
<feature type="chain" id="PRO_5042701144" evidence="1">
    <location>
        <begin position="20"/>
        <end position="270"/>
    </location>
</feature>
<reference evidence="3 5" key="1">
    <citation type="journal article" date="2018" name="BMC Genomics">
        <title>Comparative genomics of the wheat fungal pathogen Pyrenophora tritici-repentis reveals chromosomal variations and genome plasticity.</title>
        <authorList>
            <person name="Moolhuijzen P."/>
            <person name="See P.T."/>
            <person name="Hane J.K."/>
            <person name="Shi G."/>
            <person name="Liu Z."/>
            <person name="Oliver R.P."/>
            <person name="Moffat C.S."/>
        </authorList>
    </citation>
    <scope>NUCLEOTIDE SEQUENCE [LARGE SCALE GENOMIC DNA]</scope>
    <source>
        <strain evidence="3">M4</strain>
    </source>
</reference>
<dbReference type="OrthoDB" id="5985073at2759"/>
<protein>
    <submittedName>
        <fullName evidence="3">Glycoside hydrolase family 128 protein</fullName>
    </submittedName>
</protein>
<dbReference type="Gene3D" id="3.20.20.80">
    <property type="entry name" value="Glycosidases"/>
    <property type="match status" value="1"/>
</dbReference>
<evidence type="ECO:0000313" key="3">
    <source>
        <dbReference type="EMBL" id="KAF7567196.1"/>
    </source>
</evidence>
<evidence type="ECO:0000313" key="4">
    <source>
        <dbReference type="EMBL" id="KAI1515585.1"/>
    </source>
</evidence>
<dbReference type="GO" id="GO:0071966">
    <property type="term" value="P:fungal-type cell wall polysaccharide metabolic process"/>
    <property type="evidence" value="ECO:0007669"/>
    <property type="project" value="TreeGrafter"/>
</dbReference>
<evidence type="ECO:0000313" key="6">
    <source>
        <dbReference type="Proteomes" id="UP000249757"/>
    </source>
</evidence>
<reference evidence="6" key="4">
    <citation type="journal article" date="2022" name="Microb. Genom.">
        <title>A global pangenome for the wheat fungal pathogen Pyrenophora tritici-repentis and prediction of effector protein structural homology.</title>
        <authorList>
            <person name="Moolhuijzen P.M."/>
            <person name="See P.T."/>
            <person name="Shi G."/>
            <person name="Powell H.R."/>
            <person name="Cockram J."/>
            <person name="Jorgensen L.N."/>
            <person name="Benslimane H."/>
            <person name="Strelkov S.E."/>
            <person name="Turner J."/>
            <person name="Liu Z."/>
            <person name="Moffat C.S."/>
        </authorList>
    </citation>
    <scope>NUCLEOTIDE SEQUENCE [LARGE SCALE GENOMIC DNA]</scope>
</reference>
<dbReference type="GO" id="GO:0009277">
    <property type="term" value="C:fungal-type cell wall"/>
    <property type="evidence" value="ECO:0007669"/>
    <property type="project" value="TreeGrafter"/>
</dbReference>
<dbReference type="InterPro" id="IPR024655">
    <property type="entry name" value="Asl1_glyco_hydro_catalytic"/>
</dbReference>
<keyword evidence="1" id="KW-0732">Signal</keyword>
<name>A0A2W1G1Q2_9PLEO</name>
<accession>A0A2W1G1Q2</accession>
<dbReference type="SUPFAM" id="SSF51445">
    <property type="entry name" value="(Trans)glycosidases"/>
    <property type="match status" value="1"/>
</dbReference>
<dbReference type="PANTHER" id="PTHR34154">
    <property type="entry name" value="ALKALI-SENSITIVE LINKAGE PROTEIN 1"/>
    <property type="match status" value="1"/>
</dbReference>
<dbReference type="GO" id="GO:0016787">
    <property type="term" value="F:hydrolase activity"/>
    <property type="evidence" value="ECO:0007669"/>
    <property type="project" value="UniProtKB-KW"/>
</dbReference>
<keyword evidence="3" id="KW-0378">Hydrolase</keyword>
<dbReference type="InterPro" id="IPR053183">
    <property type="entry name" value="ASL1"/>
</dbReference>
<comment type="caution">
    <text evidence="3">The sequence shown here is derived from an EMBL/GenBank/DDBJ whole genome shotgun (WGS) entry which is preliminary data.</text>
</comment>
<evidence type="ECO:0000259" key="2">
    <source>
        <dbReference type="Pfam" id="PF11790"/>
    </source>
</evidence>
<dbReference type="InterPro" id="IPR017853">
    <property type="entry name" value="GH"/>
</dbReference>
<sequence>MLTTTFFMALAGLSTIIEASPLQPRGGNKRGLAFPKNHNGVPGSQYTHAFDATSKLGWMYNWEAVIDGQPIDLEFVPLLHSNQQWCTETWFNNIANARKNYKVSHILGFNEPDQVGGGGTNMDVGTAVAAWKAFIQPLASQGLRLGSPAVTSGNEPNKGINWLKNFVSSCNGCQIDFVVAHYYAWDKAEDFKNYLIKFHQTFNKPVWVTEFGVTEGNADQFLKEVLPWMDGQDWIERYAYFMAAPATDQKLLINANGQGLSSTGKIYATL</sequence>
<dbReference type="AlphaFoldDB" id="A0A2W1G1Q2"/>
<dbReference type="EMBL" id="NRDI02000006">
    <property type="protein sequence ID" value="KAI1515585.1"/>
    <property type="molecule type" value="Genomic_DNA"/>
</dbReference>
<dbReference type="Proteomes" id="UP000249757">
    <property type="component" value="Unassembled WGS sequence"/>
</dbReference>
<dbReference type="Pfam" id="PF11790">
    <property type="entry name" value="Glyco_hydro_cc"/>
    <property type="match status" value="1"/>
</dbReference>
<dbReference type="PANTHER" id="PTHR34154:SF10">
    <property type="entry name" value="ASL1-LIKE GLYCOSYL HYDROLASE CATALYTIC DOMAIN-CONTAINING PROTEIN"/>
    <property type="match status" value="1"/>
</dbReference>
<evidence type="ECO:0000256" key="1">
    <source>
        <dbReference type="SAM" id="SignalP"/>
    </source>
</evidence>
<dbReference type="Proteomes" id="UP000245464">
    <property type="component" value="Chromosome 8"/>
</dbReference>
<proteinExistence type="predicted"/>
<dbReference type="OMA" id="ERYAYHM"/>
<dbReference type="EMBL" id="NQIK02000008">
    <property type="protein sequence ID" value="KAF7567196.1"/>
    <property type="molecule type" value="Genomic_DNA"/>
</dbReference>
<evidence type="ECO:0000313" key="5">
    <source>
        <dbReference type="Proteomes" id="UP000245464"/>
    </source>
</evidence>
<organism evidence="3 5">
    <name type="scientific">Pyrenophora tritici-repentis</name>
    <dbReference type="NCBI Taxonomy" id="45151"/>
    <lineage>
        <taxon>Eukaryota</taxon>
        <taxon>Fungi</taxon>
        <taxon>Dikarya</taxon>
        <taxon>Ascomycota</taxon>
        <taxon>Pezizomycotina</taxon>
        <taxon>Dothideomycetes</taxon>
        <taxon>Pleosporomycetidae</taxon>
        <taxon>Pleosporales</taxon>
        <taxon>Pleosporineae</taxon>
        <taxon>Pleosporaceae</taxon>
        <taxon>Pyrenophora</taxon>
    </lineage>
</organism>
<feature type="signal peptide" evidence="1">
    <location>
        <begin position="1"/>
        <end position="19"/>
    </location>
</feature>
<gene>
    <name evidence="4" type="ORF">Ptr86124_005586</name>
    <name evidence="3" type="ORF">PtrM4_137870</name>
</gene>
<reference evidence="4" key="2">
    <citation type="submission" date="2021-05" db="EMBL/GenBank/DDBJ databases">
        <authorList>
            <person name="Moolhuijzen P.M."/>
            <person name="Moffat C.S."/>
        </authorList>
    </citation>
    <scope>NUCLEOTIDE SEQUENCE</scope>
    <source>
        <strain evidence="4">86-124</strain>
    </source>
</reference>
<feature type="domain" description="Asl1-like glycosyl hydrolase catalytic" evidence="2">
    <location>
        <begin position="50"/>
        <end position="267"/>
    </location>
</feature>
<reference evidence="4" key="3">
    <citation type="journal article" date="2022" name="bioRxiv">
        <title>A global pangenome for the wheat fungal pathogen Pyrenophora tritici-repentis and prediction of effector protein structural homology.</title>
        <authorList>
            <person name="Moolhuijzen P."/>
            <person name="See P.T."/>
            <person name="Shi G."/>
            <person name="Powell H.R."/>
            <person name="Cockram J."/>
            <person name="Jorgensen L.N."/>
            <person name="Benslimane H."/>
            <person name="Strelkov S.E."/>
            <person name="Turner J."/>
            <person name="Liu Z."/>
            <person name="Moffat C.S."/>
        </authorList>
    </citation>
    <scope>NUCLEOTIDE SEQUENCE</scope>
    <source>
        <strain evidence="4">86-124</strain>
    </source>
</reference>